<dbReference type="Proteomes" id="UP001281147">
    <property type="component" value="Unassembled WGS sequence"/>
</dbReference>
<protein>
    <submittedName>
        <fullName evidence="1">Uncharacterized protein</fullName>
    </submittedName>
</protein>
<reference evidence="1" key="1">
    <citation type="submission" date="2023-07" db="EMBL/GenBank/DDBJ databases">
        <title>Black Yeasts Isolated from many extreme environments.</title>
        <authorList>
            <person name="Coleine C."/>
            <person name="Stajich J.E."/>
            <person name="Selbmann L."/>
        </authorList>
    </citation>
    <scope>NUCLEOTIDE SEQUENCE</scope>
    <source>
        <strain evidence="1">CCFEE 5714</strain>
    </source>
</reference>
<gene>
    <name evidence="1" type="ORF">LTR37_001610</name>
</gene>
<name>A0ACC3NV83_9PEZI</name>
<proteinExistence type="predicted"/>
<accession>A0ACC3NV83</accession>
<evidence type="ECO:0000313" key="2">
    <source>
        <dbReference type="Proteomes" id="UP001281147"/>
    </source>
</evidence>
<keyword evidence="2" id="KW-1185">Reference proteome</keyword>
<dbReference type="EMBL" id="JAUTXU010000008">
    <property type="protein sequence ID" value="KAK3723729.1"/>
    <property type="molecule type" value="Genomic_DNA"/>
</dbReference>
<evidence type="ECO:0000313" key="1">
    <source>
        <dbReference type="EMBL" id="KAK3723729.1"/>
    </source>
</evidence>
<organism evidence="1 2">
    <name type="scientific">Vermiconidia calcicola</name>
    <dbReference type="NCBI Taxonomy" id="1690605"/>
    <lineage>
        <taxon>Eukaryota</taxon>
        <taxon>Fungi</taxon>
        <taxon>Dikarya</taxon>
        <taxon>Ascomycota</taxon>
        <taxon>Pezizomycotina</taxon>
        <taxon>Dothideomycetes</taxon>
        <taxon>Dothideomycetidae</taxon>
        <taxon>Mycosphaerellales</taxon>
        <taxon>Extremaceae</taxon>
        <taxon>Vermiconidia</taxon>
    </lineage>
</organism>
<sequence>MFRRLWSHLRPKKAYEPGTSLLEKLPGELRNRIYDLVLPTGQQYDLSPRTPSPPAICRVSTFFRNETLAKWRSENKWTIPATISIFDKLEWLALHAGMKHVHSISWQMLMIFPRPVFEKKRVRINVFVCGQDYSICRVMDDDEFTRRGVRIWPDEEASEVVHAKQEEMLAKLEEVLQRKFFRYPPRA</sequence>
<comment type="caution">
    <text evidence="1">The sequence shown here is derived from an EMBL/GenBank/DDBJ whole genome shotgun (WGS) entry which is preliminary data.</text>
</comment>